<comment type="caution">
    <text evidence="1">The sequence shown here is derived from an EMBL/GenBank/DDBJ whole genome shotgun (WGS) entry which is preliminary data.</text>
</comment>
<keyword evidence="2" id="KW-1185">Reference proteome</keyword>
<dbReference type="PANTHER" id="PTHR32063:SF11">
    <property type="entry name" value="CATION OR DRUG EFFLUX SYSTEM PROTEIN"/>
    <property type="match status" value="1"/>
</dbReference>
<dbReference type="Proteomes" id="UP000324996">
    <property type="component" value="Unassembled WGS sequence"/>
</dbReference>
<dbReference type="Gene3D" id="3.30.70.1320">
    <property type="entry name" value="Multidrug efflux transporter AcrB pore domain like"/>
    <property type="match status" value="1"/>
</dbReference>
<dbReference type="EMBL" id="BKCN01000001">
    <property type="protein sequence ID" value="GER02439.1"/>
    <property type="molecule type" value="Genomic_DNA"/>
</dbReference>
<proteinExistence type="predicted"/>
<dbReference type="FunFam" id="3.30.70.1430:FF:000001">
    <property type="entry name" value="Efflux pump membrane transporter"/>
    <property type="match status" value="1"/>
</dbReference>
<dbReference type="PRINTS" id="PR00702">
    <property type="entry name" value="ACRIFLAVINRP"/>
</dbReference>
<sequence length="188" mass="20405">MFSRFFINRPVFSGVLAIVIVLAGLIAMRSLPIEQYPQIIPPEVVVTTSYPGANAETIATTVAAPMEQEINGVSNMIYMRSTSTNGALSLNISFKIGTDPDQAAIDVNNRVKIAEARLPEEVRRQGIKVEKRGSSILLVVAMTSPDGRYDSTFISNYALLNVIDELKRLPVWGMLPNLAPVIIPCGSG</sequence>
<dbReference type="AlphaFoldDB" id="A0A5A7N5T9"/>
<reference evidence="1 2" key="1">
    <citation type="submission" date="2019-09" db="EMBL/GenBank/DDBJ databases">
        <title>NBRP : Genome information of microbial organism related human and environment.</title>
        <authorList>
            <person name="Hattori M."/>
            <person name="Oshima K."/>
            <person name="Inaba H."/>
            <person name="Suda W."/>
            <person name="Sakamoto M."/>
            <person name="Iino T."/>
            <person name="Kitahara M."/>
            <person name="Oshida Y."/>
            <person name="Iida T."/>
            <person name="Kudo T."/>
            <person name="Itoh T."/>
            <person name="Ohkuma M."/>
        </authorList>
    </citation>
    <scope>NUCLEOTIDE SEQUENCE [LARGE SCALE GENOMIC DNA]</scope>
    <source>
        <strain evidence="1 2">Q-1</strain>
    </source>
</reference>
<organism evidence="1 2">
    <name type="scientific">Iodidimonas nitroreducens</name>
    <dbReference type="NCBI Taxonomy" id="1236968"/>
    <lineage>
        <taxon>Bacteria</taxon>
        <taxon>Pseudomonadati</taxon>
        <taxon>Pseudomonadota</taxon>
        <taxon>Alphaproteobacteria</taxon>
        <taxon>Iodidimonadales</taxon>
        <taxon>Iodidimonadaceae</taxon>
        <taxon>Iodidimonas</taxon>
    </lineage>
</organism>
<evidence type="ECO:0008006" key="3">
    <source>
        <dbReference type="Google" id="ProtNLM"/>
    </source>
</evidence>
<dbReference type="GO" id="GO:0042910">
    <property type="term" value="F:xenobiotic transmembrane transporter activity"/>
    <property type="evidence" value="ECO:0007669"/>
    <property type="project" value="TreeGrafter"/>
</dbReference>
<dbReference type="Pfam" id="PF00873">
    <property type="entry name" value="ACR_tran"/>
    <property type="match status" value="1"/>
</dbReference>
<dbReference type="SUPFAM" id="SSF82693">
    <property type="entry name" value="Multidrug efflux transporter AcrB pore domain, PN1, PN2, PC1 and PC2 subdomains"/>
    <property type="match status" value="1"/>
</dbReference>
<evidence type="ECO:0000313" key="2">
    <source>
        <dbReference type="Proteomes" id="UP000324996"/>
    </source>
</evidence>
<evidence type="ECO:0000313" key="1">
    <source>
        <dbReference type="EMBL" id="GER02439.1"/>
    </source>
</evidence>
<dbReference type="Gene3D" id="1.20.1640.10">
    <property type="entry name" value="Multidrug efflux transporter AcrB transmembrane domain"/>
    <property type="match status" value="1"/>
</dbReference>
<protein>
    <recommendedName>
        <fullName evidence="3">SSD domain-containing protein</fullName>
    </recommendedName>
</protein>
<dbReference type="Gene3D" id="3.30.70.1430">
    <property type="entry name" value="Multidrug efflux transporter AcrB pore domain"/>
    <property type="match status" value="1"/>
</dbReference>
<dbReference type="GO" id="GO:0005886">
    <property type="term" value="C:plasma membrane"/>
    <property type="evidence" value="ECO:0007669"/>
    <property type="project" value="TreeGrafter"/>
</dbReference>
<name>A0A5A7N5T9_9PROT</name>
<accession>A0A5A7N5T9</accession>
<gene>
    <name evidence="1" type="ORF">JCM17846_01210</name>
</gene>
<dbReference type="InterPro" id="IPR001036">
    <property type="entry name" value="Acrflvin-R"/>
</dbReference>
<dbReference type="PANTHER" id="PTHR32063">
    <property type="match status" value="1"/>
</dbReference>